<dbReference type="OrthoDB" id="10507833at2759"/>
<keyword evidence="2" id="KW-0732">Signal</keyword>
<feature type="coiled-coil region" evidence="1">
    <location>
        <begin position="82"/>
        <end position="109"/>
    </location>
</feature>
<accession>A0A150FXA3</accession>
<feature type="chain" id="PRO_5007561749" description="C2H2-type domain-containing protein" evidence="2">
    <location>
        <begin position="27"/>
        <end position="151"/>
    </location>
</feature>
<evidence type="ECO:0000256" key="1">
    <source>
        <dbReference type="SAM" id="Coils"/>
    </source>
</evidence>
<proteinExistence type="predicted"/>
<dbReference type="AlphaFoldDB" id="A0A150FXA3"/>
<dbReference type="EMBL" id="LSYV01000176">
    <property type="protein sequence ID" value="KXZ42242.1"/>
    <property type="molecule type" value="Genomic_DNA"/>
</dbReference>
<evidence type="ECO:0000313" key="3">
    <source>
        <dbReference type="EMBL" id="KXZ42242.1"/>
    </source>
</evidence>
<protein>
    <recommendedName>
        <fullName evidence="5">C2H2-type domain-containing protein</fullName>
    </recommendedName>
</protein>
<evidence type="ECO:0000313" key="4">
    <source>
        <dbReference type="Proteomes" id="UP000075714"/>
    </source>
</evidence>
<dbReference type="Proteomes" id="UP000075714">
    <property type="component" value="Unassembled WGS sequence"/>
</dbReference>
<keyword evidence="1" id="KW-0175">Coiled coil</keyword>
<reference evidence="4" key="1">
    <citation type="journal article" date="2016" name="Nat. Commun.">
        <title>The Gonium pectorale genome demonstrates co-option of cell cycle regulation during the evolution of multicellularity.</title>
        <authorList>
            <person name="Hanschen E.R."/>
            <person name="Marriage T.N."/>
            <person name="Ferris P.J."/>
            <person name="Hamaji T."/>
            <person name="Toyoda A."/>
            <person name="Fujiyama A."/>
            <person name="Neme R."/>
            <person name="Noguchi H."/>
            <person name="Minakuchi Y."/>
            <person name="Suzuki M."/>
            <person name="Kawai-Toyooka H."/>
            <person name="Smith D.R."/>
            <person name="Sparks H."/>
            <person name="Anderson J."/>
            <person name="Bakaric R."/>
            <person name="Luria V."/>
            <person name="Karger A."/>
            <person name="Kirschner M.W."/>
            <person name="Durand P.M."/>
            <person name="Michod R.E."/>
            <person name="Nozaki H."/>
            <person name="Olson B.J."/>
        </authorList>
    </citation>
    <scope>NUCLEOTIDE SEQUENCE [LARGE SCALE GENOMIC DNA]</scope>
    <source>
        <strain evidence="4">NIES-2863</strain>
    </source>
</reference>
<gene>
    <name evidence="3" type="ORF">GPECTOR_176g223</name>
</gene>
<keyword evidence="4" id="KW-1185">Reference proteome</keyword>
<feature type="signal peptide" evidence="2">
    <location>
        <begin position="1"/>
        <end position="26"/>
    </location>
</feature>
<sequence>MGWGRTAAYIAARAVLALATGGTSEAAFITADITGAAFAAYDVVNSIDEVVSKGSDLVHFIESAQADGKISAAEAAELLRQAAQVGQNVKDAHDSIQELRNELRQMGNRPVTGKEVMEKTKRIVRCSVCGAKGVNARSHSRGHAKAHLHNW</sequence>
<comment type="caution">
    <text evidence="3">The sequence shown here is derived from an EMBL/GenBank/DDBJ whole genome shotgun (WGS) entry which is preliminary data.</text>
</comment>
<evidence type="ECO:0000256" key="2">
    <source>
        <dbReference type="SAM" id="SignalP"/>
    </source>
</evidence>
<name>A0A150FXA3_GONPE</name>
<evidence type="ECO:0008006" key="5">
    <source>
        <dbReference type="Google" id="ProtNLM"/>
    </source>
</evidence>
<organism evidence="3 4">
    <name type="scientific">Gonium pectorale</name>
    <name type="common">Green alga</name>
    <dbReference type="NCBI Taxonomy" id="33097"/>
    <lineage>
        <taxon>Eukaryota</taxon>
        <taxon>Viridiplantae</taxon>
        <taxon>Chlorophyta</taxon>
        <taxon>core chlorophytes</taxon>
        <taxon>Chlorophyceae</taxon>
        <taxon>CS clade</taxon>
        <taxon>Chlamydomonadales</taxon>
        <taxon>Volvocaceae</taxon>
        <taxon>Gonium</taxon>
    </lineage>
</organism>